<dbReference type="InterPro" id="IPR002489">
    <property type="entry name" value="Glu_synth_asu_C"/>
</dbReference>
<comment type="catalytic activity">
    <reaction evidence="3">
        <text>N-formylmethanofuran + 2 oxidized [2Fe-2S]-[ferredoxin] + H2O = methanofuran + 2 reduced [2Fe-2S]-[ferredoxin] + CO2 + H(+)</text>
        <dbReference type="Rhea" id="RHEA:19841"/>
        <dbReference type="Rhea" id="RHEA-COMP:10000"/>
        <dbReference type="Rhea" id="RHEA-COMP:10001"/>
        <dbReference type="ChEBI" id="CHEBI:15377"/>
        <dbReference type="ChEBI" id="CHEBI:15378"/>
        <dbReference type="ChEBI" id="CHEBI:16526"/>
        <dbReference type="ChEBI" id="CHEBI:33737"/>
        <dbReference type="ChEBI" id="CHEBI:33738"/>
        <dbReference type="ChEBI" id="CHEBI:57727"/>
        <dbReference type="ChEBI" id="CHEBI:58151"/>
        <dbReference type="EC" id="1.2.7.12"/>
    </reaction>
</comment>
<comment type="caution">
    <text evidence="5">The sequence shown here is derived from an EMBL/GenBank/DDBJ whole genome shotgun (WGS) entry which is preliminary data.</text>
</comment>
<dbReference type="InterPro" id="IPR036485">
    <property type="entry name" value="Glu_synth_asu_C_sf"/>
</dbReference>
<dbReference type="AlphaFoldDB" id="A0A7J2TKG4"/>
<evidence type="ECO:0000256" key="1">
    <source>
        <dbReference type="ARBA" id="ARBA00004830"/>
    </source>
</evidence>
<protein>
    <recommendedName>
        <fullName evidence="2">formylmethanofuran dehydrogenase</fullName>
        <ecNumber evidence="2">1.2.7.12</ecNumber>
    </recommendedName>
</protein>
<proteinExistence type="predicted"/>
<dbReference type="EC" id="1.2.7.12" evidence="2"/>
<reference evidence="5" key="1">
    <citation type="journal article" date="2020" name="mSystems">
        <title>Genome- and Community-Level Interaction Insights into Carbon Utilization and Element Cycling Functions of Hydrothermarchaeota in Hydrothermal Sediment.</title>
        <authorList>
            <person name="Zhou Z."/>
            <person name="Liu Y."/>
            <person name="Xu W."/>
            <person name="Pan J."/>
            <person name="Luo Z.H."/>
            <person name="Li M."/>
        </authorList>
    </citation>
    <scope>NUCLEOTIDE SEQUENCE [LARGE SCALE GENOMIC DNA]</scope>
    <source>
        <strain evidence="5">SpSt-26</strain>
    </source>
</reference>
<name>A0A7J2TKG4_ARCFL</name>
<dbReference type="GO" id="GO:0046914">
    <property type="term" value="F:transition metal ion binding"/>
    <property type="evidence" value="ECO:0007669"/>
    <property type="project" value="InterPro"/>
</dbReference>
<dbReference type="NCBIfam" id="TIGR03122">
    <property type="entry name" value="one_C_dehyd_C"/>
    <property type="match status" value="1"/>
</dbReference>
<comment type="pathway">
    <text evidence="1">One-carbon metabolism; methanogenesis from CO(2); 5,10-methenyl-5,6,7,8-tetrahydromethanopterin from CO(2): step 1/3.</text>
</comment>
<dbReference type="GO" id="GO:0018493">
    <property type="term" value="F:formylmethanofuran dehydrogenase activity"/>
    <property type="evidence" value="ECO:0007669"/>
    <property type="project" value="UniProtKB-EC"/>
</dbReference>
<evidence type="ECO:0000256" key="3">
    <source>
        <dbReference type="ARBA" id="ARBA00048228"/>
    </source>
</evidence>
<dbReference type="PANTHER" id="PTHR39673">
    <property type="entry name" value="TUNGSTEN FORMYLMETHANOFURAN DEHYDROGENASE, SUBUNIT C (FWDC)"/>
    <property type="match status" value="1"/>
</dbReference>
<organism evidence="5">
    <name type="scientific">Archaeoglobus fulgidus</name>
    <dbReference type="NCBI Taxonomy" id="2234"/>
    <lineage>
        <taxon>Archaea</taxon>
        <taxon>Methanobacteriati</taxon>
        <taxon>Methanobacteriota</taxon>
        <taxon>Archaeoglobi</taxon>
        <taxon>Archaeoglobales</taxon>
        <taxon>Archaeoglobaceae</taxon>
        <taxon>Archaeoglobus</taxon>
    </lineage>
</organism>
<gene>
    <name evidence="5" type="ORF">ENP88_08300</name>
</gene>
<evidence type="ECO:0000259" key="4">
    <source>
        <dbReference type="Pfam" id="PF01493"/>
    </source>
</evidence>
<evidence type="ECO:0000313" key="5">
    <source>
        <dbReference type="EMBL" id="HEH36110.1"/>
    </source>
</evidence>
<dbReference type="Gene3D" id="2.160.20.60">
    <property type="entry name" value="Glutamate synthase, alpha subunit, C-terminal domain"/>
    <property type="match status" value="1"/>
</dbReference>
<dbReference type="InterPro" id="IPR017550">
    <property type="entry name" value="Formylmethanofuran_DH_suC"/>
</dbReference>
<feature type="domain" description="Glutamate synthase alpha subunit C-terminal" evidence="4">
    <location>
        <begin position="79"/>
        <end position="200"/>
    </location>
</feature>
<accession>A0A7J2TKG4</accession>
<dbReference type="GO" id="GO:0019386">
    <property type="term" value="P:methanogenesis, from carbon dioxide"/>
    <property type="evidence" value="ECO:0007669"/>
    <property type="project" value="UniProtKB-UniPathway"/>
</dbReference>
<dbReference type="SUPFAM" id="SSF69336">
    <property type="entry name" value="Alpha subunit of glutamate synthase, C-terminal domain"/>
    <property type="match status" value="1"/>
</dbReference>
<dbReference type="CDD" id="cd00980">
    <property type="entry name" value="FwdC/FmdC"/>
    <property type="match status" value="1"/>
</dbReference>
<sequence length="234" mass="25087">MIVLKPKIDFEVCVEAELTPELATKSIEEVKKFKVYYGNRIVELGELFEVRKEGEEKKLLLDGDFSRVKWIGARMTDGEIIVKGSVGANCGAFMRGGRIVIEGDADDWLGTEMAGGEIIVKGNAANLIGCAYYGDAVGMTGGRIVVEGNAGNYIGEKMNGGEIIIKGNAGDFVGTEMRAGVIEIHGSCGYVGGDMRGGEIRIKGSFDLLPSFRKTDKGWVGDVNVKGEGIIKPI</sequence>
<dbReference type="Pfam" id="PF01493">
    <property type="entry name" value="GXGXG"/>
    <property type="match status" value="1"/>
</dbReference>
<evidence type="ECO:0000256" key="2">
    <source>
        <dbReference type="ARBA" id="ARBA00012692"/>
    </source>
</evidence>
<dbReference type="UniPathway" id="UPA00640">
    <property type="reaction ID" value="UER00692"/>
</dbReference>
<dbReference type="PANTHER" id="PTHR39673:SF5">
    <property type="entry name" value="TUNGSTEN-CONTAINING FORMYLMETHANOFURAN DEHYDROGENASE 2 SUBUNIT C"/>
    <property type="match status" value="1"/>
</dbReference>
<dbReference type="EMBL" id="DSLA01000133">
    <property type="protein sequence ID" value="HEH36110.1"/>
    <property type="molecule type" value="Genomic_DNA"/>
</dbReference>